<organism evidence="1 2">
    <name type="scientific">Pristionchus fissidentatus</name>
    <dbReference type="NCBI Taxonomy" id="1538716"/>
    <lineage>
        <taxon>Eukaryota</taxon>
        <taxon>Metazoa</taxon>
        <taxon>Ecdysozoa</taxon>
        <taxon>Nematoda</taxon>
        <taxon>Chromadorea</taxon>
        <taxon>Rhabditida</taxon>
        <taxon>Rhabditina</taxon>
        <taxon>Diplogasteromorpha</taxon>
        <taxon>Diplogasteroidea</taxon>
        <taxon>Neodiplogasteridae</taxon>
        <taxon>Pristionchus</taxon>
    </lineage>
</organism>
<evidence type="ECO:0000313" key="2">
    <source>
        <dbReference type="Proteomes" id="UP001432322"/>
    </source>
</evidence>
<feature type="non-terminal residue" evidence="1">
    <location>
        <position position="272"/>
    </location>
</feature>
<comment type="caution">
    <text evidence="1">The sequence shown here is derived from an EMBL/GenBank/DDBJ whole genome shotgun (WGS) entry which is preliminary data.</text>
</comment>
<proteinExistence type="predicted"/>
<keyword evidence="2" id="KW-1185">Reference proteome</keyword>
<name>A0AAV5WQY1_9BILA</name>
<accession>A0AAV5WQY1</accession>
<protein>
    <recommendedName>
        <fullName evidence="3">F-box domain-containing protein</fullName>
    </recommendedName>
</protein>
<feature type="non-terminal residue" evidence="1">
    <location>
        <position position="1"/>
    </location>
</feature>
<evidence type="ECO:0008006" key="3">
    <source>
        <dbReference type="Google" id="ProtNLM"/>
    </source>
</evidence>
<dbReference type="AlphaFoldDB" id="A0AAV5WQY1"/>
<evidence type="ECO:0000313" key="1">
    <source>
        <dbReference type="EMBL" id="GMT33010.1"/>
    </source>
</evidence>
<dbReference type="EMBL" id="BTSY01000006">
    <property type="protein sequence ID" value="GMT33010.1"/>
    <property type="molecule type" value="Genomic_DNA"/>
</dbReference>
<gene>
    <name evidence="1" type="ORF">PFISCL1PPCAC_24307</name>
</gene>
<sequence length="272" mass="32533">PYVCIRQILSYLHRDSLDVMEIVSKRIYQIATEEPFNSVRRKFQSLKIKKFVSCGFHFCLQPENKAERSFYCLIQTTSKNHQEHEVLKYHWTGDYHEQSVEDYHQSILKCSHAEIMQNVFEKIQRSLRKNSFVDVFVCDLHLSNFVIDEFEKSNLKVEKSIQFVEVDVSKLTEKNLKRFTNWVLSLNVQHVSFTHAEDDQQYLFDEHFIKTFAKTQENKQENNQTMIEEFSKFTEPTYFTPSKNILEYLCRFKILKLPAMKLNSDWILELIS</sequence>
<dbReference type="Proteomes" id="UP001432322">
    <property type="component" value="Unassembled WGS sequence"/>
</dbReference>
<reference evidence="1" key="1">
    <citation type="submission" date="2023-10" db="EMBL/GenBank/DDBJ databases">
        <title>Genome assembly of Pristionchus species.</title>
        <authorList>
            <person name="Yoshida K."/>
            <person name="Sommer R.J."/>
        </authorList>
    </citation>
    <scope>NUCLEOTIDE SEQUENCE</scope>
    <source>
        <strain evidence="1">RS5133</strain>
    </source>
</reference>